<keyword evidence="2" id="KW-1185">Reference proteome</keyword>
<protein>
    <submittedName>
        <fullName evidence="1">Uncharacterized protein</fullName>
    </submittedName>
</protein>
<proteinExistence type="predicted"/>
<sequence>MKVYFIALLQFFLLFPLQRDRIKMPKEFEKPEKWLEADKRASLGYFQKPNPELQTMDLAKVISIVNSERDLKKLFLARDWCRENYQLCFPILIEKLTDTTYVGLTNFIDLMVPGRNEKSWIYGHGGVVNEDIYIRAGRASYILNQITGEDFAVVRVKTDYNILKQFKKAWNAYVKALKKK</sequence>
<dbReference type="Proteomes" id="UP001596405">
    <property type="component" value="Unassembled WGS sequence"/>
</dbReference>
<evidence type="ECO:0000313" key="2">
    <source>
        <dbReference type="Proteomes" id="UP001596405"/>
    </source>
</evidence>
<dbReference type="EMBL" id="JBHSYQ010000016">
    <property type="protein sequence ID" value="MFC7000043.1"/>
    <property type="molecule type" value="Genomic_DNA"/>
</dbReference>
<reference evidence="2" key="1">
    <citation type="journal article" date="2019" name="Int. J. Syst. Evol. Microbiol.">
        <title>The Global Catalogue of Microorganisms (GCM) 10K type strain sequencing project: providing services to taxonomists for standard genome sequencing and annotation.</title>
        <authorList>
            <consortium name="The Broad Institute Genomics Platform"/>
            <consortium name="The Broad Institute Genome Sequencing Center for Infectious Disease"/>
            <person name="Wu L."/>
            <person name="Ma J."/>
        </authorList>
    </citation>
    <scope>NUCLEOTIDE SEQUENCE [LARGE SCALE GENOMIC DNA]</scope>
    <source>
        <strain evidence="2">CGMCC 4.7393</strain>
    </source>
</reference>
<organism evidence="1 2">
    <name type="scientific">Rufibacter roseus</name>
    <dbReference type="NCBI Taxonomy" id="1567108"/>
    <lineage>
        <taxon>Bacteria</taxon>
        <taxon>Pseudomonadati</taxon>
        <taxon>Bacteroidota</taxon>
        <taxon>Cytophagia</taxon>
        <taxon>Cytophagales</taxon>
        <taxon>Hymenobacteraceae</taxon>
        <taxon>Rufibacter</taxon>
    </lineage>
</organism>
<gene>
    <name evidence="1" type="ORF">ACFQHR_20580</name>
</gene>
<name>A0ABW2DUA5_9BACT</name>
<accession>A0ABW2DUA5</accession>
<evidence type="ECO:0000313" key="1">
    <source>
        <dbReference type="EMBL" id="MFC7000043.1"/>
    </source>
</evidence>
<comment type="caution">
    <text evidence="1">The sequence shown here is derived from an EMBL/GenBank/DDBJ whole genome shotgun (WGS) entry which is preliminary data.</text>
</comment>